<accession>A0A6P4ZLW8</accession>
<gene>
    <name evidence="3" type="primary">LOC109478016</name>
</gene>
<dbReference type="RefSeq" id="XP_019635024.1">
    <property type="nucleotide sequence ID" value="XM_019779465.1"/>
</dbReference>
<keyword evidence="2" id="KW-1185">Reference proteome</keyword>
<evidence type="ECO:0000313" key="2">
    <source>
        <dbReference type="Proteomes" id="UP000515135"/>
    </source>
</evidence>
<name>A0A6P4ZLW8_BRABE</name>
<keyword evidence="1" id="KW-0175">Coiled coil</keyword>
<evidence type="ECO:0000313" key="3">
    <source>
        <dbReference type="RefSeq" id="XP_019635024.1"/>
    </source>
</evidence>
<feature type="coiled-coil region" evidence="1">
    <location>
        <begin position="3"/>
        <end position="59"/>
    </location>
</feature>
<proteinExistence type="predicted"/>
<dbReference type="AlphaFoldDB" id="A0A6P4ZLW8"/>
<evidence type="ECO:0000256" key="1">
    <source>
        <dbReference type="SAM" id="Coils"/>
    </source>
</evidence>
<organism evidence="2 3">
    <name type="scientific">Branchiostoma belcheri</name>
    <name type="common">Amphioxus</name>
    <dbReference type="NCBI Taxonomy" id="7741"/>
    <lineage>
        <taxon>Eukaryota</taxon>
        <taxon>Metazoa</taxon>
        <taxon>Chordata</taxon>
        <taxon>Cephalochordata</taxon>
        <taxon>Leptocardii</taxon>
        <taxon>Amphioxiformes</taxon>
        <taxon>Branchiostomatidae</taxon>
        <taxon>Branchiostoma</taxon>
    </lineage>
</organism>
<dbReference type="GeneID" id="109478016"/>
<sequence>MGKQQLESLTQKHETELQETIDTIQQWETRQKEQEEAHKKELEDLTQKFRAKLEQFRDQHNTTVAQLKETHQKDLTEKVCIFYG</sequence>
<dbReference type="KEGG" id="bbel:109478016"/>
<reference evidence="3" key="1">
    <citation type="submission" date="2025-08" db="UniProtKB">
        <authorList>
            <consortium name="RefSeq"/>
        </authorList>
    </citation>
    <scope>IDENTIFICATION</scope>
    <source>
        <tissue evidence="3">Gonad</tissue>
    </source>
</reference>
<dbReference type="Proteomes" id="UP000515135">
    <property type="component" value="Unplaced"/>
</dbReference>
<protein>
    <submittedName>
        <fullName evidence="3">Uncharacterized protein LOC109478016</fullName>
    </submittedName>
</protein>